<reference evidence="2 3" key="1">
    <citation type="submission" date="2018-06" db="EMBL/GenBank/DDBJ databases">
        <title>Genomic Encyclopedia of Archaeal and Bacterial Type Strains, Phase II (KMG-II): from individual species to whole genera.</title>
        <authorList>
            <person name="Goeker M."/>
        </authorList>
    </citation>
    <scope>NUCLEOTIDE SEQUENCE [LARGE SCALE GENOMIC DNA]</scope>
    <source>
        <strain evidence="2 3">DSM 12408</strain>
    </source>
</reference>
<evidence type="ECO:0000313" key="3">
    <source>
        <dbReference type="Proteomes" id="UP000248987"/>
    </source>
</evidence>
<dbReference type="GO" id="GO:0016747">
    <property type="term" value="F:acyltransferase activity, transferring groups other than amino-acyl groups"/>
    <property type="evidence" value="ECO:0007669"/>
    <property type="project" value="InterPro"/>
</dbReference>
<evidence type="ECO:0000313" key="2">
    <source>
        <dbReference type="EMBL" id="RAJ20648.1"/>
    </source>
</evidence>
<dbReference type="SUPFAM" id="SSF55729">
    <property type="entry name" value="Acyl-CoA N-acyltransferases (Nat)"/>
    <property type="match status" value="1"/>
</dbReference>
<dbReference type="Pfam" id="PF00583">
    <property type="entry name" value="Acetyltransf_1"/>
    <property type="match status" value="1"/>
</dbReference>
<proteinExistence type="predicted"/>
<dbReference type="InterPro" id="IPR000182">
    <property type="entry name" value="GNAT_dom"/>
</dbReference>
<dbReference type="OrthoDB" id="5319888at2"/>
<dbReference type="AlphaFoldDB" id="A0A1A7QV81"/>
<evidence type="ECO:0000259" key="1">
    <source>
        <dbReference type="PROSITE" id="PS51186"/>
    </source>
</evidence>
<comment type="caution">
    <text evidence="2">The sequence shown here is derived from an EMBL/GenBank/DDBJ whole genome shotgun (WGS) entry which is preliminary data.</text>
</comment>
<dbReference type="InterPro" id="IPR050276">
    <property type="entry name" value="MshD_Acetyltransferase"/>
</dbReference>
<dbReference type="Gene3D" id="3.40.630.30">
    <property type="match status" value="1"/>
</dbReference>
<dbReference type="STRING" id="49280.A9996_15920"/>
<dbReference type="RefSeq" id="WP_066437354.1">
    <property type="nucleotide sequence ID" value="NZ_LZRN01000043.1"/>
</dbReference>
<sequence length="190" mass="21925">MTIRKAILSDAERIASYLMLAMEDIVYEFIGQTDPEKARDFLLHFVQSENNQYSYQNCFVLEEDHQVIAAINIYEGAKLEQFRAPISHYIKANFLKDFNPEDETQAGEYYIDSFGVNPDYQGKGIGAKMLQYIIMTYVHQKKQTLGLLVDEKNPNAQRLYLKMGFEPAGEKILVGKRMLHLQLKPSPLLH</sequence>
<keyword evidence="2" id="KW-0808">Transferase</keyword>
<dbReference type="InterPro" id="IPR016181">
    <property type="entry name" value="Acyl_CoA_acyltransferase"/>
</dbReference>
<dbReference type="CDD" id="cd04301">
    <property type="entry name" value="NAT_SF"/>
    <property type="match status" value="1"/>
</dbReference>
<dbReference type="PROSITE" id="PS51186">
    <property type="entry name" value="GNAT"/>
    <property type="match status" value="1"/>
</dbReference>
<protein>
    <submittedName>
        <fullName evidence="2">Acetyltransferase (GNAT) family protein</fullName>
    </submittedName>
</protein>
<keyword evidence="3" id="KW-1185">Reference proteome</keyword>
<accession>A0A1A7QV81</accession>
<organism evidence="2 3">
    <name type="scientific">Gelidibacter algens</name>
    <dbReference type="NCBI Taxonomy" id="49280"/>
    <lineage>
        <taxon>Bacteria</taxon>
        <taxon>Pseudomonadati</taxon>
        <taxon>Bacteroidota</taxon>
        <taxon>Flavobacteriia</taxon>
        <taxon>Flavobacteriales</taxon>
        <taxon>Flavobacteriaceae</taxon>
        <taxon>Gelidibacter</taxon>
    </lineage>
</organism>
<gene>
    <name evidence="2" type="ORF">LX77_03174</name>
</gene>
<dbReference type="Proteomes" id="UP000248987">
    <property type="component" value="Unassembled WGS sequence"/>
</dbReference>
<dbReference type="PANTHER" id="PTHR43617">
    <property type="entry name" value="L-AMINO ACID N-ACETYLTRANSFERASE"/>
    <property type="match status" value="1"/>
</dbReference>
<feature type="domain" description="N-acetyltransferase" evidence="1">
    <location>
        <begin position="1"/>
        <end position="186"/>
    </location>
</feature>
<dbReference type="EMBL" id="QLLQ01000015">
    <property type="protein sequence ID" value="RAJ20648.1"/>
    <property type="molecule type" value="Genomic_DNA"/>
</dbReference>
<name>A0A1A7QV81_9FLAO</name>